<dbReference type="AlphaFoldDB" id="A0A8S0PSD6"/>
<dbReference type="PANTHER" id="PTHR33985">
    <property type="entry name" value="OS02G0491300 PROTEIN-RELATED"/>
    <property type="match status" value="1"/>
</dbReference>
<dbReference type="EMBL" id="CACTIH010000111">
    <property type="protein sequence ID" value="CAA2954310.1"/>
    <property type="molecule type" value="Genomic_DNA"/>
</dbReference>
<gene>
    <name evidence="2" type="ORF">OLEA9_A088122</name>
</gene>
<comment type="caution">
    <text evidence="2">The sequence shown here is derived from an EMBL/GenBank/DDBJ whole genome shotgun (WGS) entry which is preliminary data.</text>
</comment>
<proteinExistence type="predicted"/>
<protein>
    <recommendedName>
        <fullName evidence="4">Fasciclin-like arabinogalactan protein 21</fullName>
    </recommendedName>
</protein>
<reference evidence="2 3" key="1">
    <citation type="submission" date="2019-12" db="EMBL/GenBank/DDBJ databases">
        <authorList>
            <person name="Alioto T."/>
            <person name="Alioto T."/>
            <person name="Gomez Garrido J."/>
        </authorList>
    </citation>
    <scope>NUCLEOTIDE SEQUENCE [LARGE SCALE GENOMIC DNA]</scope>
</reference>
<organism evidence="2 3">
    <name type="scientific">Olea europaea subsp. europaea</name>
    <dbReference type="NCBI Taxonomy" id="158383"/>
    <lineage>
        <taxon>Eukaryota</taxon>
        <taxon>Viridiplantae</taxon>
        <taxon>Streptophyta</taxon>
        <taxon>Embryophyta</taxon>
        <taxon>Tracheophyta</taxon>
        <taxon>Spermatophyta</taxon>
        <taxon>Magnoliopsida</taxon>
        <taxon>eudicotyledons</taxon>
        <taxon>Gunneridae</taxon>
        <taxon>Pentapetalae</taxon>
        <taxon>asterids</taxon>
        <taxon>lamiids</taxon>
        <taxon>Lamiales</taxon>
        <taxon>Oleaceae</taxon>
        <taxon>Oleeae</taxon>
        <taxon>Olea</taxon>
    </lineage>
</organism>
<keyword evidence="1" id="KW-0472">Membrane</keyword>
<dbReference type="SUPFAM" id="SSF82153">
    <property type="entry name" value="FAS1 domain"/>
    <property type="match status" value="2"/>
</dbReference>
<dbReference type="Gramene" id="OE9A088122T1">
    <property type="protein sequence ID" value="OE9A088122C1"/>
    <property type="gene ID" value="OE9A088122"/>
</dbReference>
<keyword evidence="1" id="KW-0812">Transmembrane</keyword>
<sequence length="432" mass="46417">MHTYQFFTHYSSLTHTALKSTIKMAIPLRFQLLILLLILIFISLFISGATSSDTTLDGGTSVPSISPSSTVFQNSHTYSPTLFATILSTLGFQELSTATASANLSAITPLTIFAPFDSSLLTCPSCSLPLLLQELSVPGLYPLHFLHSLAFGTKIETLAPNRCVTITTSSSASAAGGHTNKGKVFINGLEITRPDLFNNGLVVIHGLQGFVSHLSPLSCNVERMTSLSFPPPALSTSVTTPFSSIMRLMLKDAILRLRTTGYSVVSLALRVKFAELSELKVITVFALDDTSIFSGGGNAYLSNFRYHVVPNKRLTAAELVSLQATTVLPTMEAGQNLVVTTAGGGGPLAPMKINYVRITTIDLLHNSRIVIHGISVPFPHMHHPVAEKETFEQIQLPQCDQFEWNNGVCQANAQVPAAAITSTADSDDHLGL</sequence>
<dbReference type="OrthoDB" id="765989at2759"/>
<dbReference type="InterPro" id="IPR036378">
    <property type="entry name" value="FAS1_dom_sf"/>
</dbReference>
<evidence type="ECO:0000313" key="3">
    <source>
        <dbReference type="Proteomes" id="UP000594638"/>
    </source>
</evidence>
<evidence type="ECO:0000256" key="1">
    <source>
        <dbReference type="SAM" id="Phobius"/>
    </source>
</evidence>
<keyword evidence="1" id="KW-1133">Transmembrane helix</keyword>
<name>A0A8S0PSD6_OLEEU</name>
<evidence type="ECO:0000313" key="2">
    <source>
        <dbReference type="EMBL" id="CAA2954310.1"/>
    </source>
</evidence>
<dbReference type="PANTHER" id="PTHR33985:SF2">
    <property type="entry name" value="EXPRESSED PROTEIN"/>
    <property type="match status" value="1"/>
</dbReference>
<dbReference type="Proteomes" id="UP000594638">
    <property type="component" value="Unassembled WGS sequence"/>
</dbReference>
<accession>A0A8S0PSD6</accession>
<keyword evidence="3" id="KW-1185">Reference proteome</keyword>
<evidence type="ECO:0008006" key="4">
    <source>
        <dbReference type="Google" id="ProtNLM"/>
    </source>
</evidence>
<feature type="transmembrane region" description="Helical" evidence="1">
    <location>
        <begin position="28"/>
        <end position="46"/>
    </location>
</feature>
<dbReference type="InterPro" id="IPR052806">
    <property type="entry name" value="Fasciclin-like_AGP"/>
</dbReference>